<keyword evidence="3" id="KW-1185">Reference proteome</keyword>
<comment type="caution">
    <text evidence="2">The sequence shown here is derived from an EMBL/GenBank/DDBJ whole genome shotgun (WGS) entry which is preliminary data.</text>
</comment>
<dbReference type="EMBL" id="JAADYS010003671">
    <property type="protein sequence ID" value="KAF4444977.1"/>
    <property type="molecule type" value="Genomic_DNA"/>
</dbReference>
<dbReference type="AlphaFoldDB" id="A0A8H4P1C7"/>
<name>A0A8H4P1C7_9HYPO</name>
<gene>
    <name evidence="2" type="ORF">FALBO_17205</name>
</gene>
<organism evidence="2 3">
    <name type="scientific">Fusarium albosuccineum</name>
    <dbReference type="NCBI Taxonomy" id="1237068"/>
    <lineage>
        <taxon>Eukaryota</taxon>
        <taxon>Fungi</taxon>
        <taxon>Dikarya</taxon>
        <taxon>Ascomycota</taxon>
        <taxon>Pezizomycotina</taxon>
        <taxon>Sordariomycetes</taxon>
        <taxon>Hypocreomycetidae</taxon>
        <taxon>Hypocreales</taxon>
        <taxon>Nectriaceae</taxon>
        <taxon>Fusarium</taxon>
        <taxon>Fusarium decemcellulare species complex</taxon>
    </lineage>
</organism>
<evidence type="ECO:0000313" key="2">
    <source>
        <dbReference type="EMBL" id="KAF4444977.1"/>
    </source>
</evidence>
<feature type="compositionally biased region" description="Basic and acidic residues" evidence="1">
    <location>
        <begin position="15"/>
        <end position="28"/>
    </location>
</feature>
<accession>A0A8H4P1C7</accession>
<reference evidence="2 3" key="1">
    <citation type="submission" date="2020-01" db="EMBL/GenBank/DDBJ databases">
        <title>Identification and distribution of gene clusters putatively required for synthesis of sphingolipid metabolism inhibitors in phylogenetically diverse species of the filamentous fungus Fusarium.</title>
        <authorList>
            <person name="Kim H.-S."/>
            <person name="Busman M."/>
            <person name="Brown D.W."/>
            <person name="Divon H."/>
            <person name="Uhlig S."/>
            <person name="Proctor R.H."/>
        </authorList>
    </citation>
    <scope>NUCLEOTIDE SEQUENCE [LARGE SCALE GENOMIC DNA]</scope>
    <source>
        <strain evidence="2 3">NRRL 20459</strain>
    </source>
</reference>
<dbReference type="Proteomes" id="UP000554235">
    <property type="component" value="Unassembled WGS sequence"/>
</dbReference>
<evidence type="ECO:0000256" key="1">
    <source>
        <dbReference type="SAM" id="MobiDB-lite"/>
    </source>
</evidence>
<feature type="region of interest" description="Disordered" evidence="1">
    <location>
        <begin position="1"/>
        <end position="28"/>
    </location>
</feature>
<protein>
    <submittedName>
        <fullName evidence="2">Uncharacterized protein</fullName>
    </submittedName>
</protein>
<feature type="compositionally biased region" description="Acidic residues" evidence="1">
    <location>
        <begin position="1"/>
        <end position="10"/>
    </location>
</feature>
<sequence length="119" mass="12871">MWEPGGDDAEGGMKTADRADGKRSINDLDRKVDTVSARIGQAETKVDDNHRELTAKIEQVDHRIQVSPHFAVIATTELGWKTTADKETAAISPLRNVHTGEMIEGFPATTGDALALSSE</sequence>
<proteinExistence type="predicted"/>
<evidence type="ECO:0000313" key="3">
    <source>
        <dbReference type="Proteomes" id="UP000554235"/>
    </source>
</evidence>